<evidence type="ECO:0000313" key="1">
    <source>
        <dbReference type="EMBL" id="WRQ87852.1"/>
    </source>
</evidence>
<keyword evidence="2" id="KW-1185">Reference proteome</keyword>
<reference evidence="1 2" key="2">
    <citation type="submission" date="2023-12" db="EMBL/GenBank/DDBJ databases">
        <title>Description of an unclassified Opitutus bacterium of Verrucomicrobiota.</title>
        <authorList>
            <person name="Zhang D.-F."/>
        </authorList>
    </citation>
    <scope>NUCLEOTIDE SEQUENCE [LARGE SCALE GENOMIC DNA]</scope>
    <source>
        <strain evidence="1 2">WL0086</strain>
    </source>
</reference>
<name>A0ABZ1C830_9BACT</name>
<organism evidence="1 2">
    <name type="scientific">Actomonas aquatica</name>
    <dbReference type="NCBI Taxonomy" id="2866162"/>
    <lineage>
        <taxon>Bacteria</taxon>
        <taxon>Pseudomonadati</taxon>
        <taxon>Verrucomicrobiota</taxon>
        <taxon>Opitutia</taxon>
        <taxon>Opitutales</taxon>
        <taxon>Opitutaceae</taxon>
        <taxon>Actomonas</taxon>
    </lineage>
</organism>
<accession>A0ABZ1C830</accession>
<protein>
    <recommendedName>
        <fullName evidence="3">Anti-sigma factor</fullName>
    </recommendedName>
</protein>
<reference evidence="1 2" key="1">
    <citation type="submission" date="2021-08" db="EMBL/GenBank/DDBJ databases">
        <authorList>
            <person name="Zhang D."/>
            <person name="Zhang A."/>
            <person name="Wang L."/>
        </authorList>
    </citation>
    <scope>NUCLEOTIDE SEQUENCE [LARGE SCALE GENOMIC DNA]</scope>
    <source>
        <strain evidence="1 2">WL0086</strain>
    </source>
</reference>
<dbReference type="RefSeq" id="WP_221029106.1">
    <property type="nucleotide sequence ID" value="NZ_CP139781.1"/>
</dbReference>
<evidence type="ECO:0000313" key="2">
    <source>
        <dbReference type="Proteomes" id="UP000738431"/>
    </source>
</evidence>
<dbReference type="Proteomes" id="UP000738431">
    <property type="component" value="Chromosome"/>
</dbReference>
<dbReference type="EMBL" id="CP139781">
    <property type="protein sequence ID" value="WRQ87852.1"/>
    <property type="molecule type" value="Genomic_DNA"/>
</dbReference>
<sequence length="259" mass="28486">MTNEEAKFLLQGYRPNGRDAEDPALAEALARAERDPALRNWFEREQAFDAVIAGKLREVAPPAGLRESILAGTRLSEQPVAEPARRSQAWWRSGWGVMLAAAAAVAMMVTLALNPSADGPVVASLPRAELLLKTSLADYRGAHPATPHADELGTFGAWLEADGNTLATQVMPVDMEELRRLGCRAIEVSGMEMFEICFVRNGEWYHLYIAPRDGFDPDSLHEEPMFHEQGQFVAASWSDKDYVYLVSSTSGKDALQALL</sequence>
<gene>
    <name evidence="1" type="ORF">K1X11_000425</name>
</gene>
<proteinExistence type="predicted"/>
<evidence type="ECO:0008006" key="3">
    <source>
        <dbReference type="Google" id="ProtNLM"/>
    </source>
</evidence>